<keyword evidence="1" id="KW-1133">Transmembrane helix</keyword>
<dbReference type="GO" id="GO:0032259">
    <property type="term" value="P:methylation"/>
    <property type="evidence" value="ECO:0007669"/>
    <property type="project" value="UniProtKB-KW"/>
</dbReference>
<feature type="domain" description="Methyltransferase type 11" evidence="2">
    <location>
        <begin position="27"/>
        <end position="70"/>
    </location>
</feature>
<dbReference type="EMBL" id="JAHHIF010000003">
    <property type="protein sequence ID" value="MBW4543434.1"/>
    <property type="molecule type" value="Genomic_DNA"/>
</dbReference>
<dbReference type="Pfam" id="PF08241">
    <property type="entry name" value="Methyltransf_11"/>
    <property type="match status" value="1"/>
</dbReference>
<dbReference type="InterPro" id="IPR029063">
    <property type="entry name" value="SAM-dependent_MTases_sf"/>
</dbReference>
<dbReference type="AlphaFoldDB" id="A0A951U816"/>
<protein>
    <submittedName>
        <fullName evidence="3">Class I SAM-dependent methyltransferase</fullName>
    </submittedName>
</protein>
<reference evidence="3" key="2">
    <citation type="journal article" date="2022" name="Microbiol. Resour. Announc.">
        <title>Metagenome Sequencing to Explore Phylogenomics of Terrestrial Cyanobacteria.</title>
        <authorList>
            <person name="Ward R.D."/>
            <person name="Stajich J.E."/>
            <person name="Johansen J.R."/>
            <person name="Huntemann M."/>
            <person name="Clum A."/>
            <person name="Foster B."/>
            <person name="Foster B."/>
            <person name="Roux S."/>
            <person name="Palaniappan K."/>
            <person name="Varghese N."/>
            <person name="Mukherjee S."/>
            <person name="Reddy T.B.K."/>
            <person name="Daum C."/>
            <person name="Copeland A."/>
            <person name="Chen I.A."/>
            <person name="Ivanova N.N."/>
            <person name="Kyrpides N.C."/>
            <person name="Shapiro N."/>
            <person name="Eloe-Fadrosh E.A."/>
            <person name="Pietrasiak N."/>
        </authorList>
    </citation>
    <scope>NUCLEOTIDE SEQUENCE</scope>
    <source>
        <strain evidence="3">CPER-KK1</strain>
    </source>
</reference>
<dbReference type="InterPro" id="IPR013216">
    <property type="entry name" value="Methyltransf_11"/>
</dbReference>
<keyword evidence="1" id="KW-0472">Membrane</keyword>
<comment type="caution">
    <text evidence="3">The sequence shown here is derived from an EMBL/GenBank/DDBJ whole genome shotgun (WGS) entry which is preliminary data.</text>
</comment>
<keyword evidence="1" id="KW-0812">Transmembrane</keyword>
<dbReference type="GO" id="GO:0008757">
    <property type="term" value="F:S-adenosylmethionine-dependent methyltransferase activity"/>
    <property type="evidence" value="ECO:0007669"/>
    <property type="project" value="InterPro"/>
</dbReference>
<evidence type="ECO:0000313" key="3">
    <source>
        <dbReference type="EMBL" id="MBW4543434.1"/>
    </source>
</evidence>
<evidence type="ECO:0000256" key="1">
    <source>
        <dbReference type="SAM" id="Phobius"/>
    </source>
</evidence>
<dbReference type="Proteomes" id="UP000753908">
    <property type="component" value="Unassembled WGS sequence"/>
</dbReference>
<dbReference type="SUPFAM" id="SSF53335">
    <property type="entry name" value="S-adenosyl-L-methionine-dependent methyltransferases"/>
    <property type="match status" value="1"/>
</dbReference>
<accession>A0A951U816</accession>
<dbReference type="Gene3D" id="3.40.50.150">
    <property type="entry name" value="Vaccinia Virus protein VP39"/>
    <property type="match status" value="1"/>
</dbReference>
<keyword evidence="3" id="KW-0489">Methyltransferase</keyword>
<organism evidence="3 4">
    <name type="scientific">Symplocastrum torsivum CPER-KK1</name>
    <dbReference type="NCBI Taxonomy" id="450513"/>
    <lineage>
        <taxon>Bacteria</taxon>
        <taxon>Bacillati</taxon>
        <taxon>Cyanobacteriota</taxon>
        <taxon>Cyanophyceae</taxon>
        <taxon>Oscillatoriophycideae</taxon>
        <taxon>Oscillatoriales</taxon>
        <taxon>Microcoleaceae</taxon>
        <taxon>Symplocastrum</taxon>
    </lineage>
</organism>
<dbReference type="CDD" id="cd02440">
    <property type="entry name" value="AdoMet_MTases"/>
    <property type="match status" value="1"/>
</dbReference>
<proteinExistence type="predicted"/>
<evidence type="ECO:0000313" key="4">
    <source>
        <dbReference type="Proteomes" id="UP000753908"/>
    </source>
</evidence>
<keyword evidence="3" id="KW-0808">Transferase</keyword>
<evidence type="ECO:0000259" key="2">
    <source>
        <dbReference type="Pfam" id="PF08241"/>
    </source>
</evidence>
<gene>
    <name evidence="3" type="ORF">KME25_03140</name>
</gene>
<name>A0A951U816_9CYAN</name>
<reference evidence="3" key="1">
    <citation type="submission" date="2021-05" db="EMBL/GenBank/DDBJ databases">
        <authorList>
            <person name="Pietrasiak N."/>
            <person name="Ward R."/>
            <person name="Stajich J.E."/>
            <person name="Kurbessoian T."/>
        </authorList>
    </citation>
    <scope>NUCLEOTIDE SEQUENCE</scope>
    <source>
        <strain evidence="3">CPER-KK1</strain>
    </source>
</reference>
<sequence>MNLEKIEHVGLDIYLGDHVDIPLTVDETWPLEASSFDAVLCTQVLEHTANLESIISEISRVLKVGGIAIISVPFIYNQHGTPDDYRRFYIYGIKNIMEKGYEIINVKTQGGVGSTVGVLILNWVEMQMNLYKITRLLKGILLPVWIVLCVFINTLGWILDYADKTESFYSNTWLVARKRCA</sequence>
<feature type="transmembrane region" description="Helical" evidence="1">
    <location>
        <begin position="136"/>
        <end position="159"/>
    </location>
</feature>